<dbReference type="EnsemblBacteria" id="ABM80043">
    <property type="protein sequence ID" value="ABM80043"/>
    <property type="gene ID" value="Hbut_0171"/>
</dbReference>
<dbReference type="RefSeq" id="WP_011821360.1">
    <property type="nucleotide sequence ID" value="NC_008818.1"/>
</dbReference>
<feature type="region of interest" description="Disordered" evidence="1">
    <location>
        <begin position="36"/>
        <end position="57"/>
    </location>
</feature>
<evidence type="ECO:0000313" key="4">
    <source>
        <dbReference type="Proteomes" id="UP000002593"/>
    </source>
</evidence>
<keyword evidence="4" id="KW-1185">Reference proteome</keyword>
<dbReference type="Pfam" id="PF01497">
    <property type="entry name" value="Peripla_BP_2"/>
    <property type="match status" value="1"/>
</dbReference>
<dbReference type="AlphaFoldDB" id="A2BJ82"/>
<dbReference type="HOGENOM" id="CLU_038034_2_5_2"/>
<dbReference type="KEGG" id="hbu:Hbut_0171"/>
<dbReference type="STRING" id="415426.Hbut_0171"/>
<organism evidence="3 4">
    <name type="scientific">Hyperthermus butylicus (strain DSM 5456 / JCM 9403 / PLM1-5)</name>
    <dbReference type="NCBI Taxonomy" id="415426"/>
    <lineage>
        <taxon>Archaea</taxon>
        <taxon>Thermoproteota</taxon>
        <taxon>Thermoprotei</taxon>
        <taxon>Desulfurococcales</taxon>
        <taxon>Pyrodictiaceae</taxon>
        <taxon>Hyperthermus</taxon>
    </lineage>
</organism>
<gene>
    <name evidence="3" type="ordered locus">Hbut_0171</name>
</gene>
<dbReference type="EMBL" id="CP000493">
    <property type="protein sequence ID" value="ABM80043.1"/>
    <property type="molecule type" value="Genomic_DNA"/>
</dbReference>
<evidence type="ECO:0000313" key="3">
    <source>
        <dbReference type="EMBL" id="ABM80043.1"/>
    </source>
</evidence>
<protein>
    <submittedName>
        <fullName evidence="3">Iron III ABC transporter, periplasmic substrate-binding protein</fullName>
    </submittedName>
</protein>
<feature type="domain" description="Fe/B12 periplasmic-binding" evidence="2">
    <location>
        <begin position="87"/>
        <end position="351"/>
    </location>
</feature>
<dbReference type="PANTHER" id="PTHR30535">
    <property type="entry name" value="VITAMIN B12-BINDING PROTEIN"/>
    <property type="match status" value="1"/>
</dbReference>
<dbReference type="OrthoDB" id="15192at2157"/>
<dbReference type="PANTHER" id="PTHR30535:SF34">
    <property type="entry name" value="MOLYBDATE-BINDING PROTEIN MOLA"/>
    <property type="match status" value="1"/>
</dbReference>
<dbReference type="Proteomes" id="UP000002593">
    <property type="component" value="Chromosome"/>
</dbReference>
<reference evidence="3 4" key="1">
    <citation type="journal article" date="2007" name="Archaea">
        <title>The genome of Hyperthermus butylicus: a sulfur-reducing, peptide fermenting, neutrophilic Crenarchaeote growing up to 108 degrees C.</title>
        <authorList>
            <person name="Brugger K."/>
            <person name="Chen L."/>
            <person name="Stark M."/>
            <person name="Zibat A."/>
            <person name="Redder P."/>
            <person name="Ruepp A."/>
            <person name="Awayez M."/>
            <person name="She Q."/>
            <person name="Garrett R.A."/>
            <person name="Klenk H.P."/>
        </authorList>
    </citation>
    <scope>NUCLEOTIDE SEQUENCE [LARGE SCALE GENOMIC DNA]</scope>
    <source>
        <strain evidence="4">DSM 5456 / JCM 9403 / PLM1-5</strain>
    </source>
</reference>
<dbReference type="GeneID" id="4782592"/>
<accession>A2BJ82</accession>
<dbReference type="eggNOG" id="arCOG04233">
    <property type="taxonomic scope" value="Archaea"/>
</dbReference>
<dbReference type="Gene3D" id="3.40.50.1980">
    <property type="entry name" value="Nitrogenase molybdenum iron protein domain"/>
    <property type="match status" value="2"/>
</dbReference>
<sequence>MAYRSVALIILLVVAALVAGIAIGYTVGGKNGMAPAQEQPVTQPAGQEPQAGMQGEPQVVEEALRSRVVVLVDALGREVTLARPPERIASLAPSITEVVCALGACDRLVAVDNISMSIVERELGAEAVKLVSVGSFWQPSSELVLSANPDMVLACSGVPAQEAMVGQLEDADIKVFFLRCDRSRNIGDIYWDISTLGVMLNETAKASEIIEEIQARLQSVATAVANETSPTVALVVYMDSNGVYVAGGGNFQDNLIQLAGGVNVFGDYYGWPMISYEDIVVRDPDYIVVTSMGTANDTISLIKSTLLSKTKAYSEGHVCIVTGEAVDVLSRPSVRIADAVELLASILHPDAVEPPSKLAGYITCIGAGG</sequence>
<dbReference type="SUPFAM" id="SSF53807">
    <property type="entry name" value="Helical backbone' metal receptor"/>
    <property type="match status" value="1"/>
</dbReference>
<name>A2BJ82_HYPBU</name>
<evidence type="ECO:0000256" key="1">
    <source>
        <dbReference type="SAM" id="MobiDB-lite"/>
    </source>
</evidence>
<dbReference type="InterPro" id="IPR050902">
    <property type="entry name" value="ABC_Transporter_SBP"/>
</dbReference>
<evidence type="ECO:0000259" key="2">
    <source>
        <dbReference type="PROSITE" id="PS50983"/>
    </source>
</evidence>
<dbReference type="PROSITE" id="PS50983">
    <property type="entry name" value="FE_B12_PBP"/>
    <property type="match status" value="1"/>
</dbReference>
<proteinExistence type="predicted"/>
<dbReference type="InterPro" id="IPR002491">
    <property type="entry name" value="ABC_transptr_periplasmic_BD"/>
</dbReference>